<name>A0A1G9WM32_9FIRM</name>
<dbReference type="OrthoDB" id="2064422at2"/>
<evidence type="ECO:0000313" key="2">
    <source>
        <dbReference type="EMBL" id="SDM85221.1"/>
    </source>
</evidence>
<feature type="transmembrane region" description="Helical" evidence="1">
    <location>
        <begin position="232"/>
        <end position="252"/>
    </location>
</feature>
<evidence type="ECO:0008006" key="4">
    <source>
        <dbReference type="Google" id="ProtNLM"/>
    </source>
</evidence>
<proteinExistence type="predicted"/>
<dbReference type="AlphaFoldDB" id="A0A1G9WM32"/>
<organism evidence="2 3">
    <name type="scientific">Lachnospira pectinoschiza</name>
    <dbReference type="NCBI Taxonomy" id="28052"/>
    <lineage>
        <taxon>Bacteria</taxon>
        <taxon>Bacillati</taxon>
        <taxon>Bacillota</taxon>
        <taxon>Clostridia</taxon>
        <taxon>Lachnospirales</taxon>
        <taxon>Lachnospiraceae</taxon>
        <taxon>Lachnospira</taxon>
    </lineage>
</organism>
<keyword evidence="1" id="KW-1133">Transmembrane helix</keyword>
<dbReference type="EMBL" id="FNHZ01000003">
    <property type="protein sequence ID" value="SDM85221.1"/>
    <property type="molecule type" value="Genomic_DNA"/>
</dbReference>
<protein>
    <recommendedName>
        <fullName evidence="4">ABC-2 family transporter protein</fullName>
    </recommendedName>
</protein>
<feature type="transmembrane region" description="Helical" evidence="1">
    <location>
        <begin position="201"/>
        <end position="220"/>
    </location>
</feature>
<keyword evidence="1" id="KW-0812">Transmembrane</keyword>
<gene>
    <name evidence="2" type="ORF">SAMN05216544_1253</name>
</gene>
<dbReference type="Proteomes" id="UP000187651">
    <property type="component" value="Unassembled WGS sequence"/>
</dbReference>
<sequence>MKLFRRLFADKILRFYEGINNGIRIILKFPFLNWRIDEATFTNMPKTRNAIGIVMQLFTVIGEFLRRFIYFLLLIYVPFRLISIVRPLVATDQELAMIFMFTMLSIICGSLANTTLLAMGDRDYLMIRVMLISPYLNFLGKLIYKMITDFIFYFILLLIFKVSVYNSLMLCLLVIFTRPIGEMLAILAFDRVRSIYENRNLFNGTVMAICVILTYGLPLINRKISINWLYVTHPAIIVLFFIMGAGSMYFLWWYKYYRVIIREAIHLKHEE</sequence>
<feature type="transmembrane region" description="Helical" evidence="1">
    <location>
        <begin position="68"/>
        <end position="89"/>
    </location>
</feature>
<keyword evidence="1" id="KW-0472">Membrane</keyword>
<keyword evidence="3" id="KW-1185">Reference proteome</keyword>
<evidence type="ECO:0000256" key="1">
    <source>
        <dbReference type="SAM" id="Phobius"/>
    </source>
</evidence>
<feature type="transmembrane region" description="Helical" evidence="1">
    <location>
        <begin position="95"/>
        <end position="118"/>
    </location>
</feature>
<reference evidence="3" key="1">
    <citation type="submission" date="2016-10" db="EMBL/GenBank/DDBJ databases">
        <authorList>
            <person name="Varghese N."/>
            <person name="Submissions S."/>
        </authorList>
    </citation>
    <scope>NUCLEOTIDE SEQUENCE [LARGE SCALE GENOMIC DNA]</scope>
    <source>
        <strain evidence="3">M83</strain>
    </source>
</reference>
<evidence type="ECO:0000313" key="3">
    <source>
        <dbReference type="Proteomes" id="UP000187651"/>
    </source>
</evidence>
<dbReference type="RefSeq" id="WP_074521420.1">
    <property type="nucleotide sequence ID" value="NZ_FNHZ01000003.1"/>
</dbReference>
<accession>A0A1G9WM32</accession>